<dbReference type="AlphaFoldDB" id="A0A2N6NWP9"/>
<dbReference type="EMBL" id="MRVG01000002">
    <property type="protein sequence ID" value="PMB71688.1"/>
    <property type="molecule type" value="Genomic_DNA"/>
</dbReference>
<sequence length="105" mass="12174">MKLSKSRRANRKRSIEGPVESILNKFIRRHDNPYWSISFLIGNPTLLDKGTIERLECKALAELRQTDPNQVLEAQRIIAVAALLEICARKSQSEWWQKLLCFADH</sequence>
<protein>
    <submittedName>
        <fullName evidence="1">Uncharacterized protein</fullName>
    </submittedName>
</protein>
<reference evidence="1 2" key="1">
    <citation type="journal article" date="2016" name="Appl. Microbiol. Biotechnol.">
        <title>Characterization of T-DNA insertion mutants with decreased virulence in the entomopathogenic fungus Beauveria bassiana JEF-007.</title>
        <authorList>
            <person name="Kim S."/>
            <person name="Lee S.J."/>
            <person name="Nai Y.S."/>
            <person name="Yu J.S."/>
            <person name="Lee M.R."/>
            <person name="Yang Y.T."/>
            <person name="Kim J.S."/>
        </authorList>
    </citation>
    <scope>NUCLEOTIDE SEQUENCE [LARGE SCALE GENOMIC DNA]</scope>
    <source>
        <strain evidence="1 2">JEF-007</strain>
    </source>
</reference>
<name>A0A2N6NWP9_BEABA</name>
<proteinExistence type="predicted"/>
<evidence type="ECO:0000313" key="2">
    <source>
        <dbReference type="Proteomes" id="UP000235728"/>
    </source>
</evidence>
<dbReference type="Proteomes" id="UP000235728">
    <property type="component" value="Unassembled WGS sequence"/>
</dbReference>
<organism evidence="1 2">
    <name type="scientific">Beauveria bassiana</name>
    <name type="common">White muscardine disease fungus</name>
    <name type="synonym">Tritirachium shiotae</name>
    <dbReference type="NCBI Taxonomy" id="176275"/>
    <lineage>
        <taxon>Eukaryota</taxon>
        <taxon>Fungi</taxon>
        <taxon>Dikarya</taxon>
        <taxon>Ascomycota</taxon>
        <taxon>Pezizomycotina</taxon>
        <taxon>Sordariomycetes</taxon>
        <taxon>Hypocreomycetidae</taxon>
        <taxon>Hypocreales</taxon>
        <taxon>Cordycipitaceae</taxon>
        <taxon>Beauveria</taxon>
    </lineage>
</organism>
<accession>A0A2N6NWP9</accession>
<evidence type="ECO:0000313" key="1">
    <source>
        <dbReference type="EMBL" id="PMB71688.1"/>
    </source>
</evidence>
<comment type="caution">
    <text evidence="1">The sequence shown here is derived from an EMBL/GenBank/DDBJ whole genome shotgun (WGS) entry which is preliminary data.</text>
</comment>
<gene>
    <name evidence="1" type="ORF">BM221_001784</name>
</gene>